<dbReference type="GO" id="GO:0005886">
    <property type="term" value="C:plasma membrane"/>
    <property type="evidence" value="ECO:0007669"/>
    <property type="project" value="UniProtKB-ARBA"/>
</dbReference>
<evidence type="ECO:0000256" key="4">
    <source>
        <dbReference type="ARBA" id="ARBA00022989"/>
    </source>
</evidence>
<dbReference type="CDD" id="cd16914">
    <property type="entry name" value="EcfT"/>
    <property type="match status" value="1"/>
</dbReference>
<comment type="subcellular location">
    <subcellularLocation>
        <location evidence="1">Membrane</location>
        <topology evidence="1">Multi-pass membrane protein</topology>
    </subcellularLocation>
</comment>
<dbReference type="EMBL" id="DRXG01000101">
    <property type="protein sequence ID" value="HHN52584.1"/>
    <property type="molecule type" value="Genomic_DNA"/>
</dbReference>
<feature type="transmembrane region" description="Helical" evidence="6">
    <location>
        <begin position="49"/>
        <end position="66"/>
    </location>
</feature>
<dbReference type="PANTHER" id="PTHR34857:SF2">
    <property type="entry name" value="SLL0384 PROTEIN"/>
    <property type="match status" value="1"/>
</dbReference>
<evidence type="ECO:0000313" key="8">
    <source>
        <dbReference type="EMBL" id="HGN91109.1"/>
    </source>
</evidence>
<sequence>MAFIISDILKGLILYTPKNSFFVKVHPAVKLFVVIVFSFAALLTPSHSLALVNLILIAVTVVVARVPAKALRLYTFVIGWMLLVSFIFYSFFTPIRSGPVLATIGPLRIGYENFMAWLLVALKFLAVSYVTALLLATTKHRDLAVALRTWRLPYVVSFTFASILRNLAVVSVDLFTIIDAQSSRGLNFRKGNPIQRLAKFVRVGIPLIYVSLKRTEEMSNAMASRGFKVRGKKTMYYIIPMRMRDYVVAGLFTLHLVIVLAVLLGLLQFPNFLFF</sequence>
<evidence type="ECO:0000313" key="7">
    <source>
        <dbReference type="EMBL" id="HGL41674.1"/>
    </source>
</evidence>
<keyword evidence="4 6" id="KW-1133">Transmembrane helix</keyword>
<reference evidence="8" key="1">
    <citation type="journal article" date="2020" name="mSystems">
        <title>Genome- and Community-Level Interaction Insights into Carbon Utilization and Element Cycling Functions of Hydrothermarchaeota in Hydrothermal Sediment.</title>
        <authorList>
            <person name="Zhou Z."/>
            <person name="Liu Y."/>
            <person name="Xu W."/>
            <person name="Pan J."/>
            <person name="Luo Z.H."/>
            <person name="Li M."/>
        </authorList>
    </citation>
    <scope>NUCLEOTIDE SEQUENCE [LARGE SCALE GENOMIC DNA]</scope>
    <source>
        <strain evidence="9">SpSt-1073</strain>
        <strain evidence="8">SpSt-613</strain>
        <strain evidence="7">SpSt-669</strain>
    </source>
</reference>
<feature type="transmembrane region" description="Helical" evidence="6">
    <location>
        <begin position="246"/>
        <end position="269"/>
    </location>
</feature>
<evidence type="ECO:0000256" key="1">
    <source>
        <dbReference type="ARBA" id="ARBA00004141"/>
    </source>
</evidence>
<dbReference type="InterPro" id="IPR003339">
    <property type="entry name" value="ABC/ECF_trnsptr_transmembrane"/>
</dbReference>
<gene>
    <name evidence="9" type="ORF">ENM30_04645</name>
    <name evidence="8" type="ORF">ENT82_08335</name>
    <name evidence="7" type="ORF">ENU43_08445</name>
</gene>
<evidence type="ECO:0000256" key="6">
    <source>
        <dbReference type="SAM" id="Phobius"/>
    </source>
</evidence>
<keyword evidence="2" id="KW-1003">Cell membrane</keyword>
<evidence type="ECO:0000313" key="9">
    <source>
        <dbReference type="EMBL" id="HHN52584.1"/>
    </source>
</evidence>
<feature type="transmembrane region" description="Helical" evidence="6">
    <location>
        <begin position="73"/>
        <end position="95"/>
    </location>
</feature>
<keyword evidence="3 6" id="KW-0812">Transmembrane</keyword>
<dbReference type="PANTHER" id="PTHR34857">
    <property type="entry name" value="SLL0384 PROTEIN"/>
    <property type="match status" value="1"/>
</dbReference>
<evidence type="ECO:0000256" key="2">
    <source>
        <dbReference type="ARBA" id="ARBA00022475"/>
    </source>
</evidence>
<dbReference type="EMBL" id="DTCM01000104">
    <property type="protein sequence ID" value="HGL41674.1"/>
    <property type="molecule type" value="Genomic_DNA"/>
</dbReference>
<evidence type="ECO:0000256" key="3">
    <source>
        <dbReference type="ARBA" id="ARBA00022692"/>
    </source>
</evidence>
<dbReference type="InterPro" id="IPR051611">
    <property type="entry name" value="ECF_transporter_component"/>
</dbReference>
<organism evidence="8">
    <name type="scientific">Caldiarchaeum subterraneum</name>
    <dbReference type="NCBI Taxonomy" id="311458"/>
    <lineage>
        <taxon>Archaea</taxon>
        <taxon>Nitrososphaerota</taxon>
        <taxon>Candidatus Caldarchaeales</taxon>
        <taxon>Candidatus Caldarchaeaceae</taxon>
        <taxon>Candidatus Caldarchaeum</taxon>
    </lineage>
</organism>
<dbReference type="AlphaFoldDB" id="A0A7C4I347"/>
<accession>A0A7C4I347</accession>
<feature type="transmembrane region" description="Helical" evidence="6">
    <location>
        <begin position="115"/>
        <end position="136"/>
    </location>
</feature>
<dbReference type="EMBL" id="DTAD01000090">
    <property type="protein sequence ID" value="HGN91109.1"/>
    <property type="molecule type" value="Genomic_DNA"/>
</dbReference>
<feature type="transmembrane region" description="Helical" evidence="6">
    <location>
        <begin position="21"/>
        <end position="43"/>
    </location>
</feature>
<dbReference type="Pfam" id="PF02361">
    <property type="entry name" value="CbiQ"/>
    <property type="match status" value="1"/>
</dbReference>
<proteinExistence type="predicted"/>
<keyword evidence="5 6" id="KW-0472">Membrane</keyword>
<protein>
    <submittedName>
        <fullName evidence="8">Energy-coupling factor transporter transmembrane protein EcfT</fullName>
    </submittedName>
</protein>
<evidence type="ECO:0000256" key="5">
    <source>
        <dbReference type="ARBA" id="ARBA00023136"/>
    </source>
</evidence>
<name>A0A7C4I347_CALS0</name>
<comment type="caution">
    <text evidence="8">The sequence shown here is derived from an EMBL/GenBank/DDBJ whole genome shotgun (WGS) entry which is preliminary data.</text>
</comment>